<dbReference type="Pfam" id="PF13529">
    <property type="entry name" value="Peptidase_C39_2"/>
    <property type="match status" value="1"/>
</dbReference>
<feature type="signal peptide" evidence="3">
    <location>
        <begin position="1"/>
        <end position="27"/>
    </location>
</feature>
<evidence type="ECO:0000256" key="3">
    <source>
        <dbReference type="SAM" id="SignalP"/>
    </source>
</evidence>
<dbReference type="PROSITE" id="PS51780">
    <property type="entry name" value="GW"/>
    <property type="match status" value="1"/>
</dbReference>
<gene>
    <name evidence="5" type="ORF">ACFQ44_00810</name>
</gene>
<dbReference type="InterPro" id="IPR025987">
    <property type="entry name" value="GW_dom"/>
</dbReference>
<evidence type="ECO:0000256" key="1">
    <source>
        <dbReference type="ARBA" id="ARBA00022729"/>
    </source>
</evidence>
<dbReference type="Proteomes" id="UP001597189">
    <property type="component" value="Unassembled WGS sequence"/>
</dbReference>
<dbReference type="PANTHER" id="PTHR37806:SF1">
    <property type="entry name" value="PEPTIDASE C39-LIKE DOMAIN-CONTAINING PROTEIN"/>
    <property type="match status" value="1"/>
</dbReference>
<reference evidence="6" key="1">
    <citation type="journal article" date="2019" name="Int. J. Syst. Evol. Microbiol.">
        <title>The Global Catalogue of Microorganisms (GCM) 10K type strain sequencing project: providing services to taxonomists for standard genome sequencing and annotation.</title>
        <authorList>
            <consortium name="The Broad Institute Genomics Platform"/>
            <consortium name="The Broad Institute Genome Sequencing Center for Infectious Disease"/>
            <person name="Wu L."/>
            <person name="Ma J."/>
        </authorList>
    </citation>
    <scope>NUCLEOTIDE SEQUENCE [LARGE SCALE GENOMIC DNA]</scope>
    <source>
        <strain evidence="6">CCM 8979</strain>
    </source>
</reference>
<comment type="caution">
    <text evidence="5">The sequence shown here is derived from an EMBL/GenBank/DDBJ whole genome shotgun (WGS) entry which is preliminary data.</text>
</comment>
<dbReference type="InterPro" id="IPR039564">
    <property type="entry name" value="Peptidase_C39-like"/>
</dbReference>
<protein>
    <submittedName>
        <fullName evidence="5">C39 family peptidase</fullName>
    </submittedName>
</protein>
<sequence length="338" mass="36916">MKRFIGSLAVLGLGLFLGTAPNGTAYAKTAMSSASATATAKTATGETTPAKSETTSSESSVSSSESTSSSSSSASSESKPKPKPKPTPKPVYRKVFSKQTVNYYTKIGANQKHNYKVYKTGGAKSSAKNMQAISNGRAYANKKVHITREETMADGLWLKFTYNHTQTGWIHRNGTVKSYRWLNVPLIAQRPELPTGCEITATTMMLQYAGAKVTKMSLAKEMPRSSNPNKGFVGSSYSRSGWWIYPKGLMGTVKNHLGSAKDMTRASFSKMKVQINEGHPVVIWVAGVDGFVNHAITLSGYSSTRAYYNDPWTKKKTSMTLANLHNHRKKDAYRALSY</sequence>
<dbReference type="SUPFAM" id="SSF82057">
    <property type="entry name" value="Prokaryotic SH3-related domain"/>
    <property type="match status" value="1"/>
</dbReference>
<evidence type="ECO:0000313" key="6">
    <source>
        <dbReference type="Proteomes" id="UP001597189"/>
    </source>
</evidence>
<keyword evidence="1 3" id="KW-0732">Signal</keyword>
<dbReference type="PANTHER" id="PTHR37806">
    <property type="entry name" value="LMO0724 PROTEIN"/>
    <property type="match status" value="1"/>
</dbReference>
<evidence type="ECO:0000313" key="5">
    <source>
        <dbReference type="EMBL" id="MFD1454215.1"/>
    </source>
</evidence>
<proteinExistence type="predicted"/>
<dbReference type="Gene3D" id="2.30.30.170">
    <property type="match status" value="1"/>
</dbReference>
<feature type="chain" id="PRO_5046912265" evidence="3">
    <location>
        <begin position="28"/>
        <end position="338"/>
    </location>
</feature>
<evidence type="ECO:0000256" key="2">
    <source>
        <dbReference type="SAM" id="MobiDB-lite"/>
    </source>
</evidence>
<name>A0ABW4D0R5_9LACO</name>
<feature type="compositionally biased region" description="Basic residues" evidence="2">
    <location>
        <begin position="81"/>
        <end position="92"/>
    </location>
</feature>
<dbReference type="InterPro" id="IPR038200">
    <property type="entry name" value="GW_dom_sf"/>
</dbReference>
<dbReference type="Gene3D" id="3.90.70.10">
    <property type="entry name" value="Cysteine proteinases"/>
    <property type="match status" value="1"/>
</dbReference>
<dbReference type="EMBL" id="JBHTOD010000001">
    <property type="protein sequence ID" value="MFD1454215.1"/>
    <property type="molecule type" value="Genomic_DNA"/>
</dbReference>
<feature type="region of interest" description="Disordered" evidence="2">
    <location>
        <begin position="40"/>
        <end position="92"/>
    </location>
</feature>
<keyword evidence="6" id="KW-1185">Reference proteome</keyword>
<organism evidence="5 6">
    <name type="scientific">Levilactobacillus lanxiensis</name>
    <dbReference type="NCBI Taxonomy" id="2799568"/>
    <lineage>
        <taxon>Bacteria</taxon>
        <taxon>Bacillati</taxon>
        <taxon>Bacillota</taxon>
        <taxon>Bacilli</taxon>
        <taxon>Lactobacillales</taxon>
        <taxon>Lactobacillaceae</taxon>
        <taxon>Levilactobacillus</taxon>
    </lineage>
</organism>
<dbReference type="Pfam" id="PF13457">
    <property type="entry name" value="GW"/>
    <property type="match status" value="1"/>
</dbReference>
<evidence type="ECO:0000259" key="4">
    <source>
        <dbReference type="PROSITE" id="PS51780"/>
    </source>
</evidence>
<dbReference type="RefSeq" id="WP_203642570.1">
    <property type="nucleotide sequence ID" value="NZ_BOLN01000001.1"/>
</dbReference>
<accession>A0ABW4D0R5</accession>
<feature type="compositionally biased region" description="Low complexity" evidence="2">
    <location>
        <begin position="40"/>
        <end position="77"/>
    </location>
</feature>
<feature type="domain" description="GW" evidence="4">
    <location>
        <begin position="97"/>
        <end position="180"/>
    </location>
</feature>